<name>A0A9W6YFW1_9STRA</name>
<evidence type="ECO:0000313" key="2">
    <source>
        <dbReference type="EMBL" id="GMF61827.1"/>
    </source>
</evidence>
<gene>
    <name evidence="2" type="ORF">Pfra01_002692700</name>
</gene>
<sequence length="100" mass="11045">METLRDKIHHPSSPRGQVRWDWFAQHPPYEAGDVKMGDTTGNGHSVSGKGHIGEGETPRSESTQHLTFAMATDTPTPPVYMGSSRQEKKAFMNSTWCTSA</sequence>
<dbReference type="EMBL" id="BSXT01006044">
    <property type="protein sequence ID" value="GMF61827.1"/>
    <property type="molecule type" value="Genomic_DNA"/>
</dbReference>
<proteinExistence type="predicted"/>
<evidence type="ECO:0000313" key="3">
    <source>
        <dbReference type="Proteomes" id="UP001165121"/>
    </source>
</evidence>
<protein>
    <submittedName>
        <fullName evidence="2">Unnamed protein product</fullName>
    </submittedName>
</protein>
<reference evidence="2" key="1">
    <citation type="submission" date="2023-04" db="EMBL/GenBank/DDBJ databases">
        <title>Phytophthora fragariaefolia NBRC 109709.</title>
        <authorList>
            <person name="Ichikawa N."/>
            <person name="Sato H."/>
            <person name="Tonouchi N."/>
        </authorList>
    </citation>
    <scope>NUCLEOTIDE SEQUENCE</scope>
    <source>
        <strain evidence="2">NBRC 109709</strain>
    </source>
</reference>
<accession>A0A9W6YFW1</accession>
<feature type="region of interest" description="Disordered" evidence="1">
    <location>
        <begin position="31"/>
        <end position="64"/>
    </location>
</feature>
<keyword evidence="3" id="KW-1185">Reference proteome</keyword>
<comment type="caution">
    <text evidence="2">The sequence shown here is derived from an EMBL/GenBank/DDBJ whole genome shotgun (WGS) entry which is preliminary data.</text>
</comment>
<dbReference type="Proteomes" id="UP001165121">
    <property type="component" value="Unassembled WGS sequence"/>
</dbReference>
<dbReference type="AlphaFoldDB" id="A0A9W6YFW1"/>
<organism evidence="2 3">
    <name type="scientific">Phytophthora fragariaefolia</name>
    <dbReference type="NCBI Taxonomy" id="1490495"/>
    <lineage>
        <taxon>Eukaryota</taxon>
        <taxon>Sar</taxon>
        <taxon>Stramenopiles</taxon>
        <taxon>Oomycota</taxon>
        <taxon>Peronosporomycetes</taxon>
        <taxon>Peronosporales</taxon>
        <taxon>Peronosporaceae</taxon>
        <taxon>Phytophthora</taxon>
    </lineage>
</organism>
<evidence type="ECO:0000256" key="1">
    <source>
        <dbReference type="SAM" id="MobiDB-lite"/>
    </source>
</evidence>